<name>A0ACB9JHA1_9ASTR</name>
<reference evidence="1 2" key="2">
    <citation type="journal article" date="2022" name="Mol. Ecol. Resour.">
        <title>The genomes of chicory, endive, great burdock and yacon provide insights into Asteraceae paleo-polyploidization history and plant inulin production.</title>
        <authorList>
            <person name="Fan W."/>
            <person name="Wang S."/>
            <person name="Wang H."/>
            <person name="Wang A."/>
            <person name="Jiang F."/>
            <person name="Liu H."/>
            <person name="Zhao H."/>
            <person name="Xu D."/>
            <person name="Zhang Y."/>
        </authorList>
    </citation>
    <scope>NUCLEOTIDE SEQUENCE [LARGE SCALE GENOMIC DNA]</scope>
    <source>
        <strain evidence="2">cv. Yunnan</strain>
        <tissue evidence="1">Leaves</tissue>
    </source>
</reference>
<protein>
    <submittedName>
        <fullName evidence="1">Uncharacterized protein</fullName>
    </submittedName>
</protein>
<reference evidence="2" key="1">
    <citation type="journal article" date="2022" name="Mol. Ecol. Resour.">
        <title>The genomes of chicory, endive, great burdock and yacon provide insights into Asteraceae palaeo-polyploidization history and plant inulin production.</title>
        <authorList>
            <person name="Fan W."/>
            <person name="Wang S."/>
            <person name="Wang H."/>
            <person name="Wang A."/>
            <person name="Jiang F."/>
            <person name="Liu H."/>
            <person name="Zhao H."/>
            <person name="Xu D."/>
            <person name="Zhang Y."/>
        </authorList>
    </citation>
    <scope>NUCLEOTIDE SEQUENCE [LARGE SCALE GENOMIC DNA]</scope>
    <source>
        <strain evidence="2">cv. Yunnan</strain>
    </source>
</reference>
<accession>A0ACB9JHA1</accession>
<proteinExistence type="predicted"/>
<organism evidence="1 2">
    <name type="scientific">Smallanthus sonchifolius</name>
    <dbReference type="NCBI Taxonomy" id="185202"/>
    <lineage>
        <taxon>Eukaryota</taxon>
        <taxon>Viridiplantae</taxon>
        <taxon>Streptophyta</taxon>
        <taxon>Embryophyta</taxon>
        <taxon>Tracheophyta</taxon>
        <taxon>Spermatophyta</taxon>
        <taxon>Magnoliopsida</taxon>
        <taxon>eudicotyledons</taxon>
        <taxon>Gunneridae</taxon>
        <taxon>Pentapetalae</taxon>
        <taxon>asterids</taxon>
        <taxon>campanulids</taxon>
        <taxon>Asterales</taxon>
        <taxon>Asteraceae</taxon>
        <taxon>Asteroideae</taxon>
        <taxon>Heliantheae alliance</taxon>
        <taxon>Millerieae</taxon>
        <taxon>Smallanthus</taxon>
    </lineage>
</organism>
<keyword evidence="2" id="KW-1185">Reference proteome</keyword>
<dbReference type="EMBL" id="CM042021">
    <property type="protein sequence ID" value="KAI3819849.1"/>
    <property type="molecule type" value="Genomic_DNA"/>
</dbReference>
<comment type="caution">
    <text evidence="1">The sequence shown here is derived from an EMBL/GenBank/DDBJ whole genome shotgun (WGS) entry which is preliminary data.</text>
</comment>
<gene>
    <name evidence="1" type="ORF">L1987_13701</name>
</gene>
<sequence>MSRLCSAKSCLNEIQKYRFINQALVDERDHMKVMYDSVAKNEKLYLKKIRDISGENRSLIVQLTTQKNNNQILTERLQKANFQVEHMGMDQKILFGIIDNQIHKKVTEGIKYNSHPPPYSKSGRFADMPVPHVPTPFVCNLSADDYIQTSYSDSFSSCAESDCVGFEDDCDESSSKGNVLNELKSDECNNMSVSKPDICEHFENLYFGSLPSDHDSLRNAISKFKHAFSFVPKSVNAMSCIPNFRTARVIVTDIPQETISNLEFFRLKEDQSLQERNIEERVASSSDVSTSQSSSSSCDDNY</sequence>
<evidence type="ECO:0000313" key="2">
    <source>
        <dbReference type="Proteomes" id="UP001056120"/>
    </source>
</evidence>
<evidence type="ECO:0000313" key="1">
    <source>
        <dbReference type="EMBL" id="KAI3819849.1"/>
    </source>
</evidence>
<dbReference type="Proteomes" id="UP001056120">
    <property type="component" value="Linkage Group LG04"/>
</dbReference>